<evidence type="ECO:0000256" key="1">
    <source>
        <dbReference type="SAM" id="Phobius"/>
    </source>
</evidence>
<keyword evidence="1" id="KW-0472">Membrane</keyword>
<dbReference type="InterPro" id="IPR021257">
    <property type="entry name" value="DUF2809"/>
</dbReference>
<dbReference type="EMBL" id="LXEQ01000048">
    <property type="protein sequence ID" value="OAT25961.1"/>
    <property type="molecule type" value="Genomic_DNA"/>
</dbReference>
<comment type="caution">
    <text evidence="2">The sequence shown here is derived from an EMBL/GenBank/DDBJ whole genome shotgun (WGS) entry which is preliminary data.</text>
</comment>
<protein>
    <submittedName>
        <fullName evidence="2">Uncharacterized DUF2809 family protein</fullName>
    </submittedName>
</protein>
<keyword evidence="1" id="KW-0812">Transmembrane</keyword>
<dbReference type="RefSeq" id="WP_064546714.1">
    <property type="nucleotide sequence ID" value="NZ_LXEQ01000048.1"/>
</dbReference>
<feature type="transmembrane region" description="Helical" evidence="1">
    <location>
        <begin position="101"/>
        <end position="119"/>
    </location>
</feature>
<evidence type="ECO:0000313" key="2">
    <source>
        <dbReference type="EMBL" id="OAT25961.1"/>
    </source>
</evidence>
<proteinExistence type="predicted"/>
<feature type="transmembrane region" description="Helical" evidence="1">
    <location>
        <begin position="7"/>
        <end position="26"/>
    </location>
</feature>
<accession>A0ABX2W5F3</accession>
<dbReference type="Pfam" id="PF10990">
    <property type="entry name" value="DUF2809"/>
    <property type="match status" value="1"/>
</dbReference>
<dbReference type="Proteomes" id="UP000078407">
    <property type="component" value="Unassembled WGS sequence"/>
</dbReference>
<keyword evidence="1" id="KW-1133">Transmembrane helix</keyword>
<reference evidence="2 3" key="1">
    <citation type="submission" date="2016-04" db="EMBL/GenBank/DDBJ databases">
        <title>ATOL: Assembling a taxonomically balanced genome-scale reconstruction of the evolutionary history of the Enterobacteriaceae.</title>
        <authorList>
            <person name="Plunkett G.III."/>
            <person name="Neeno-Eckwall E.C."/>
            <person name="Glasner J.D."/>
            <person name="Perna N.T."/>
        </authorList>
    </citation>
    <scope>NUCLEOTIDE SEQUENCE [LARGE SCALE GENOMIC DNA]</scope>
    <source>
        <strain evidence="2 3">ATCC 51602</strain>
    </source>
</reference>
<evidence type="ECO:0000313" key="3">
    <source>
        <dbReference type="Proteomes" id="UP000078407"/>
    </source>
</evidence>
<sequence>MSLRFERFNFVCSIILFVMLAILATLGSKWGLIRSLGGDVLATMWIYYSLAAIVKAKPFLLTCISFLAGAGVELCQLLAVKADYQFESHLLRVVFGSTPDWWDLVAYAMGALICLGWNTRGHISYLKEKMHKSRRESQKL</sequence>
<organism evidence="2 3">
    <name type="scientific">Buttiauxella ferragutiae ATCC 51602</name>
    <dbReference type="NCBI Taxonomy" id="1354252"/>
    <lineage>
        <taxon>Bacteria</taxon>
        <taxon>Pseudomonadati</taxon>
        <taxon>Pseudomonadota</taxon>
        <taxon>Gammaproteobacteria</taxon>
        <taxon>Enterobacterales</taxon>
        <taxon>Enterobacteriaceae</taxon>
        <taxon>Buttiauxella</taxon>
    </lineage>
</organism>
<keyword evidence="3" id="KW-1185">Reference proteome</keyword>
<feature type="transmembrane region" description="Helical" evidence="1">
    <location>
        <begin position="32"/>
        <end position="52"/>
    </location>
</feature>
<name>A0ABX2W5F3_9ENTR</name>
<feature type="transmembrane region" description="Helical" evidence="1">
    <location>
        <begin position="59"/>
        <end position="81"/>
    </location>
</feature>
<gene>
    <name evidence="2" type="ORF">M976_03253</name>
</gene>